<dbReference type="RefSeq" id="WP_204008813.1">
    <property type="nucleotide sequence ID" value="NZ_BOPG01000084.1"/>
</dbReference>
<evidence type="ECO:0000256" key="2">
    <source>
        <dbReference type="SAM" id="MobiDB-lite"/>
    </source>
</evidence>
<organism evidence="3 4">
    <name type="scientific">Virgisporangium aurantiacum</name>
    <dbReference type="NCBI Taxonomy" id="175570"/>
    <lineage>
        <taxon>Bacteria</taxon>
        <taxon>Bacillati</taxon>
        <taxon>Actinomycetota</taxon>
        <taxon>Actinomycetes</taxon>
        <taxon>Micromonosporales</taxon>
        <taxon>Micromonosporaceae</taxon>
        <taxon>Virgisporangium</taxon>
    </lineage>
</organism>
<protein>
    <recommendedName>
        <fullName evidence="5">Spermine/spermidine synthase</fullName>
    </recommendedName>
</protein>
<keyword evidence="4" id="KW-1185">Reference proteome</keyword>
<dbReference type="PANTHER" id="PTHR43317">
    <property type="entry name" value="THERMOSPERMINE SYNTHASE ACAULIS5"/>
    <property type="match status" value="1"/>
</dbReference>
<evidence type="ECO:0008006" key="5">
    <source>
        <dbReference type="Google" id="ProtNLM"/>
    </source>
</evidence>
<gene>
    <name evidence="3" type="ORF">Vau01_103940</name>
</gene>
<dbReference type="Proteomes" id="UP000612585">
    <property type="component" value="Unassembled WGS sequence"/>
</dbReference>
<sequence length="279" mass="29798">MARRSRNITEPVDSGEATLAPDPDRTTCWTLSVDGLPQSYVDTEDPRNLRYRYMRRLADVVDAAAPAGRPVDILHLGGGALTLPRYVAATRPGSPQRVVEKDAALTDLVRRVLPLPRGANVRVRAADARTAVEATADARFDLVIADVYSAARVPASLGTVEAAAQIARVLRPPGWYAVNLADGHDLAYTRSQIATLRKVFPETCLIAEPGVLKGRYFANLVAVAGPALPLAALAKEAGRDQFPASLLSGADLDRFVAGARPVTDADARESPKPPSTLFT</sequence>
<dbReference type="AlphaFoldDB" id="A0A8J4E679"/>
<dbReference type="NCBIfam" id="NF037959">
    <property type="entry name" value="MFS_SpdSyn"/>
    <property type="match status" value="1"/>
</dbReference>
<evidence type="ECO:0000256" key="1">
    <source>
        <dbReference type="ARBA" id="ARBA00023115"/>
    </source>
</evidence>
<name>A0A8J4E679_9ACTN</name>
<dbReference type="CDD" id="cd02440">
    <property type="entry name" value="AdoMet_MTases"/>
    <property type="match status" value="1"/>
</dbReference>
<comment type="caution">
    <text evidence="3">The sequence shown here is derived from an EMBL/GenBank/DDBJ whole genome shotgun (WGS) entry which is preliminary data.</text>
</comment>
<proteinExistence type="predicted"/>
<dbReference type="Gene3D" id="3.40.50.150">
    <property type="entry name" value="Vaccinia Virus protein VP39"/>
    <property type="match status" value="1"/>
</dbReference>
<keyword evidence="1" id="KW-0620">Polyamine biosynthesis</keyword>
<dbReference type="EMBL" id="BOPG01000084">
    <property type="protein sequence ID" value="GIJ62878.1"/>
    <property type="molecule type" value="Genomic_DNA"/>
</dbReference>
<dbReference type="SUPFAM" id="SSF53335">
    <property type="entry name" value="S-adenosyl-L-methionine-dependent methyltransferases"/>
    <property type="match status" value="1"/>
</dbReference>
<evidence type="ECO:0000313" key="3">
    <source>
        <dbReference type="EMBL" id="GIJ62878.1"/>
    </source>
</evidence>
<feature type="region of interest" description="Disordered" evidence="2">
    <location>
        <begin position="1"/>
        <end position="23"/>
    </location>
</feature>
<evidence type="ECO:0000313" key="4">
    <source>
        <dbReference type="Proteomes" id="UP000612585"/>
    </source>
</evidence>
<dbReference type="InterPro" id="IPR029063">
    <property type="entry name" value="SAM-dependent_MTases_sf"/>
</dbReference>
<accession>A0A8J4E679</accession>
<dbReference type="PANTHER" id="PTHR43317:SF1">
    <property type="entry name" value="THERMOSPERMINE SYNTHASE ACAULIS5"/>
    <property type="match status" value="1"/>
</dbReference>
<reference evidence="3" key="1">
    <citation type="submission" date="2021-01" db="EMBL/GenBank/DDBJ databases">
        <title>Whole genome shotgun sequence of Virgisporangium aurantiacum NBRC 16421.</title>
        <authorList>
            <person name="Komaki H."/>
            <person name="Tamura T."/>
        </authorList>
    </citation>
    <scope>NUCLEOTIDE SEQUENCE</scope>
    <source>
        <strain evidence="3">NBRC 16421</strain>
    </source>
</reference>
<dbReference type="GO" id="GO:0006596">
    <property type="term" value="P:polyamine biosynthetic process"/>
    <property type="evidence" value="ECO:0007669"/>
    <property type="project" value="UniProtKB-KW"/>
</dbReference>